<gene>
    <name evidence="2" type="ORF">ES692_13330</name>
</gene>
<comment type="caution">
    <text evidence="2">The sequence shown here is derived from an EMBL/GenBank/DDBJ whole genome shotgun (WGS) entry which is preliminary data.</text>
</comment>
<dbReference type="RefSeq" id="WP_147231895.1">
    <property type="nucleotide sequence ID" value="NZ_VOSB01000019.1"/>
</dbReference>
<evidence type="ECO:0008006" key="4">
    <source>
        <dbReference type="Google" id="ProtNLM"/>
    </source>
</evidence>
<protein>
    <recommendedName>
        <fullName evidence="4">Lipoprotein</fullName>
    </recommendedName>
</protein>
<name>A0A5C7BDT1_9FLAO</name>
<dbReference type="STRING" id="1123037.GCA_000425305_02600"/>
<evidence type="ECO:0000313" key="2">
    <source>
        <dbReference type="EMBL" id="TXE16300.1"/>
    </source>
</evidence>
<evidence type="ECO:0000256" key="1">
    <source>
        <dbReference type="SAM" id="SignalP"/>
    </source>
</evidence>
<keyword evidence="1" id="KW-0732">Signal</keyword>
<feature type="signal peptide" evidence="1">
    <location>
        <begin position="1"/>
        <end position="21"/>
    </location>
</feature>
<evidence type="ECO:0000313" key="3">
    <source>
        <dbReference type="Proteomes" id="UP000321938"/>
    </source>
</evidence>
<dbReference type="EMBL" id="VOSB01000019">
    <property type="protein sequence ID" value="TXE16300.1"/>
    <property type="molecule type" value="Genomic_DNA"/>
</dbReference>
<feature type="chain" id="PRO_5022839502" description="Lipoprotein" evidence="1">
    <location>
        <begin position="22"/>
        <end position="164"/>
    </location>
</feature>
<sequence>MKKTILYLCLLCLTIVTSCNNDDDQPQDPISQLPPATQTGERTFGALLDGEPFIPRGGINPLDCVYQSVNGEYYFGLQGNKRNDNNNLILIGLGTNNLEIDENITYALGGTFSETNTINAGQLSITHLDLNAYTVSGTFWFDIIDQNGNLRQIREGRFDMPFTN</sequence>
<dbReference type="AlphaFoldDB" id="A0A5C7BDT1"/>
<reference evidence="2 3" key="1">
    <citation type="submission" date="2019-08" db="EMBL/GenBank/DDBJ databases">
        <title>Genome of Psychroserpens burtonensis ACAM 167.</title>
        <authorList>
            <person name="Bowman J.P."/>
        </authorList>
    </citation>
    <scope>NUCLEOTIDE SEQUENCE [LARGE SCALE GENOMIC DNA]</scope>
    <source>
        <strain evidence="2 3">ACAM 167</strain>
    </source>
</reference>
<dbReference type="PROSITE" id="PS51257">
    <property type="entry name" value="PROKAR_LIPOPROTEIN"/>
    <property type="match status" value="1"/>
</dbReference>
<proteinExistence type="predicted"/>
<keyword evidence="3" id="KW-1185">Reference proteome</keyword>
<dbReference type="OrthoDB" id="881763at2"/>
<organism evidence="2 3">
    <name type="scientific">Psychroserpens burtonensis</name>
    <dbReference type="NCBI Taxonomy" id="49278"/>
    <lineage>
        <taxon>Bacteria</taxon>
        <taxon>Pseudomonadati</taxon>
        <taxon>Bacteroidota</taxon>
        <taxon>Flavobacteriia</taxon>
        <taxon>Flavobacteriales</taxon>
        <taxon>Flavobacteriaceae</taxon>
        <taxon>Psychroserpens</taxon>
    </lineage>
</organism>
<accession>A0A5C7BDT1</accession>
<dbReference type="Proteomes" id="UP000321938">
    <property type="component" value="Unassembled WGS sequence"/>
</dbReference>